<protein>
    <submittedName>
        <fullName evidence="2">Uncharacterized protein</fullName>
    </submittedName>
</protein>
<dbReference type="OrthoDB" id="2595893at2759"/>
<keyword evidence="3" id="KW-1185">Reference proteome</keyword>
<dbReference type="Proteomes" id="UP000812966">
    <property type="component" value="Unassembled WGS sequence"/>
</dbReference>
<feature type="compositionally biased region" description="Low complexity" evidence="1">
    <location>
        <begin position="209"/>
        <end position="218"/>
    </location>
</feature>
<feature type="compositionally biased region" description="Basic and acidic residues" evidence="1">
    <location>
        <begin position="222"/>
        <end position="232"/>
    </location>
</feature>
<feature type="region of interest" description="Disordered" evidence="1">
    <location>
        <begin position="1"/>
        <end position="66"/>
    </location>
</feature>
<sequence length="439" mass="47013">MNDPRRLADVDPAWHAYQNPEMVPDEFPAPQSQPSTSNARRGVKRRKDSGQVDADSARRGQGMMAPGHIGSDGFGHGMMIGPGAGVNPEDIHPQLDFTAFDHETVAGYLERNNAIPKFGYGSIHSVWDVNAKATDPRLLFIDEPEPIQTMLPGPGMVGSHMIPHLNVMQSGKGNSYGKDASQPHQASTRESNREGRATKRRSTATSMVAAAIEESITMAEEEERKRKERESDQNAQGQIGGQGQDQAEGNGTVIGEDGRPKTVTIEGHAGTGVNGEDAVPKDEDLSGENPDSPPAALRRSSRKPLPAGTSLAVTYRNTRSSPSPTPSLNSEDEDDTDPFVPILADLDMARKVFADRASRHWRDALAAGGGATVQGPGVNPAFAGQVMMGGTGGMMREGEVVAEFLYSTRVKHKALKVAPHYPVAEVIGENTNTSALRSR</sequence>
<feature type="compositionally biased region" description="Low complexity" evidence="1">
    <location>
        <begin position="316"/>
        <end position="329"/>
    </location>
</feature>
<name>A0A8K0JNI0_9TREE</name>
<accession>A0A8K0JNI0</accession>
<comment type="caution">
    <text evidence="2">The sequence shown here is derived from an EMBL/GenBank/DDBJ whole genome shotgun (WGS) entry which is preliminary data.</text>
</comment>
<gene>
    <name evidence="2" type="ORF">FFLO_02323</name>
</gene>
<dbReference type="AlphaFoldDB" id="A0A8K0JNI0"/>
<feature type="region of interest" description="Disordered" evidence="1">
    <location>
        <begin position="166"/>
        <end position="339"/>
    </location>
</feature>
<evidence type="ECO:0000313" key="2">
    <source>
        <dbReference type="EMBL" id="KAG7562237.1"/>
    </source>
</evidence>
<feature type="compositionally biased region" description="Polar residues" evidence="1">
    <location>
        <begin position="30"/>
        <end position="39"/>
    </location>
</feature>
<reference evidence="2" key="1">
    <citation type="submission" date="2020-04" db="EMBL/GenBank/DDBJ databases">
        <title>Analysis of mating type loci in Filobasidium floriforme.</title>
        <authorList>
            <person name="Nowrousian M."/>
        </authorList>
    </citation>
    <scope>NUCLEOTIDE SEQUENCE</scope>
    <source>
        <strain evidence="2">CBS 6242</strain>
    </source>
</reference>
<organism evidence="2 3">
    <name type="scientific">Filobasidium floriforme</name>
    <dbReference type="NCBI Taxonomy" id="5210"/>
    <lineage>
        <taxon>Eukaryota</taxon>
        <taxon>Fungi</taxon>
        <taxon>Dikarya</taxon>
        <taxon>Basidiomycota</taxon>
        <taxon>Agaricomycotina</taxon>
        <taxon>Tremellomycetes</taxon>
        <taxon>Filobasidiales</taxon>
        <taxon>Filobasidiaceae</taxon>
        <taxon>Filobasidium</taxon>
    </lineage>
</organism>
<evidence type="ECO:0000313" key="3">
    <source>
        <dbReference type="Proteomes" id="UP000812966"/>
    </source>
</evidence>
<dbReference type="EMBL" id="JABELV010000036">
    <property type="protein sequence ID" value="KAG7562237.1"/>
    <property type="molecule type" value="Genomic_DNA"/>
</dbReference>
<evidence type="ECO:0000256" key="1">
    <source>
        <dbReference type="SAM" id="MobiDB-lite"/>
    </source>
</evidence>
<proteinExistence type="predicted"/>